<feature type="region of interest" description="Disordered" evidence="2">
    <location>
        <begin position="1"/>
        <end position="36"/>
    </location>
</feature>
<dbReference type="AlphaFoldDB" id="A0AA48QYL7"/>
<feature type="compositionally biased region" description="Basic residues" evidence="2">
    <location>
        <begin position="756"/>
        <end position="768"/>
    </location>
</feature>
<dbReference type="EMBL" id="AP028219">
    <property type="protein sequence ID" value="BEI94814.1"/>
    <property type="molecule type" value="Genomic_DNA"/>
</dbReference>
<feature type="compositionally biased region" description="Low complexity" evidence="2">
    <location>
        <begin position="665"/>
        <end position="688"/>
    </location>
</feature>
<dbReference type="RefSeq" id="XP_060460079.1">
    <property type="nucleotide sequence ID" value="XM_060603824.1"/>
</dbReference>
<gene>
    <name evidence="3" type="ORF">CcaverHIS019_0703950</name>
</gene>
<evidence type="ECO:0000256" key="2">
    <source>
        <dbReference type="SAM" id="MobiDB-lite"/>
    </source>
</evidence>
<keyword evidence="1" id="KW-0175">Coiled coil</keyword>
<name>A0AA48QYL7_9TREE</name>
<feature type="compositionally biased region" description="Acidic residues" evidence="2">
    <location>
        <begin position="736"/>
        <end position="748"/>
    </location>
</feature>
<feature type="compositionally biased region" description="Basic and acidic residues" evidence="2">
    <location>
        <begin position="155"/>
        <end position="173"/>
    </location>
</feature>
<feature type="coiled-coil region" evidence="1">
    <location>
        <begin position="287"/>
        <end position="314"/>
    </location>
</feature>
<feature type="compositionally biased region" description="Basic and acidic residues" evidence="2">
    <location>
        <begin position="639"/>
        <end position="660"/>
    </location>
</feature>
<accession>A0AA48QYL7</accession>
<feature type="region of interest" description="Disordered" evidence="2">
    <location>
        <begin position="89"/>
        <end position="275"/>
    </location>
</feature>
<evidence type="ECO:0000256" key="1">
    <source>
        <dbReference type="SAM" id="Coils"/>
    </source>
</evidence>
<feature type="compositionally biased region" description="Basic and acidic residues" evidence="2">
    <location>
        <begin position="563"/>
        <end position="576"/>
    </location>
</feature>
<feature type="region of interest" description="Disordered" evidence="2">
    <location>
        <begin position="563"/>
        <end position="780"/>
    </location>
</feature>
<feature type="compositionally biased region" description="Basic and acidic residues" evidence="2">
    <location>
        <begin position="588"/>
        <end position="631"/>
    </location>
</feature>
<dbReference type="GeneID" id="85498684"/>
<dbReference type="Proteomes" id="UP001233271">
    <property type="component" value="Chromosome 7b"/>
</dbReference>
<feature type="compositionally biased region" description="Polar residues" evidence="2">
    <location>
        <begin position="718"/>
        <end position="735"/>
    </location>
</feature>
<feature type="compositionally biased region" description="Low complexity" evidence="2">
    <location>
        <begin position="228"/>
        <end position="242"/>
    </location>
</feature>
<feature type="region of interest" description="Disordered" evidence="2">
    <location>
        <begin position="330"/>
        <end position="466"/>
    </location>
</feature>
<keyword evidence="4" id="KW-1185">Reference proteome</keyword>
<proteinExistence type="predicted"/>
<dbReference type="KEGG" id="ccac:CcaHIS019_0703950"/>
<protein>
    <submittedName>
        <fullName evidence="3">Uncharacterized protein</fullName>
    </submittedName>
</protein>
<feature type="compositionally biased region" description="Low complexity" evidence="2">
    <location>
        <begin position="250"/>
        <end position="274"/>
    </location>
</feature>
<reference evidence="3" key="1">
    <citation type="journal article" date="2023" name="BMC Genomics">
        <title>Chromosome-level genome assemblies of Cutaneotrichosporon spp. (Trichosporonales, Basidiomycota) reveal imbalanced evolution between nucleotide sequences and chromosome synteny.</title>
        <authorList>
            <person name="Kobayashi Y."/>
            <person name="Kayamori A."/>
            <person name="Aoki K."/>
            <person name="Shiwa Y."/>
            <person name="Matsutani M."/>
            <person name="Fujita N."/>
            <person name="Sugita T."/>
            <person name="Iwasaki W."/>
            <person name="Tanaka N."/>
            <person name="Takashima M."/>
        </authorList>
    </citation>
    <scope>NUCLEOTIDE SEQUENCE</scope>
    <source>
        <strain evidence="3">HIS019</strain>
    </source>
</reference>
<organism evidence="3 4">
    <name type="scientific">Cutaneotrichosporon cavernicola</name>
    <dbReference type="NCBI Taxonomy" id="279322"/>
    <lineage>
        <taxon>Eukaryota</taxon>
        <taxon>Fungi</taxon>
        <taxon>Dikarya</taxon>
        <taxon>Basidiomycota</taxon>
        <taxon>Agaricomycotina</taxon>
        <taxon>Tremellomycetes</taxon>
        <taxon>Trichosporonales</taxon>
        <taxon>Trichosporonaceae</taxon>
        <taxon>Cutaneotrichosporon</taxon>
    </lineage>
</organism>
<feature type="compositionally biased region" description="Low complexity" evidence="2">
    <location>
        <begin position="1"/>
        <end position="34"/>
    </location>
</feature>
<feature type="compositionally biased region" description="Basic and acidic residues" evidence="2">
    <location>
        <begin position="427"/>
        <end position="437"/>
    </location>
</feature>
<feature type="compositionally biased region" description="Low complexity" evidence="2">
    <location>
        <begin position="379"/>
        <end position="396"/>
    </location>
</feature>
<evidence type="ECO:0000313" key="4">
    <source>
        <dbReference type="Proteomes" id="UP001233271"/>
    </source>
</evidence>
<sequence>MDDVDTSTVAPSMMSSTTAASTAGTSSPTSPRSTADLRADLKAALEAKEAAETRTSVLEAELARFKDQFTFANAAKEALEAQLREEITRREKAEEQVESLRGAVDAARRGVMQLQKQESDRAARRQSGLLEEEPSRKRQSLYLGNRRPVSQGPPEEEKKDVKHDKLGGLRELRLGSGVGHSRGMSTSLGAPPLLIDDNLPSSPRRAAISPRSPHHPRSPASNSPPPTTTTLTPPKSPGLALAPAPPPLAIPSTPAERRTSALSVASASSLQATSPILPVTNEHVEQLESARIETAALRAHVEALEMKLAEADEARAASDDCLRALREFLAADPEAGGGSVSLPPLPHEIGDDEPAPEPEPEKKGWGFGLWNETPKRRGSSSASIAPSIAPSTTSVTSPPPAPEGLPPVFENMADPMALDKIPPPPPPKEDKPKEETKGWLGGWRSTSTTAAPPPPEPAPEGANLGRSLTSFFGRRARAASLAAAKAEADKADAEAFKDKDEDAPLSSAVAIAAGESSEFGFKLPPSESEGSLKTLAARAERVSGDDDTQSRVAAAKAKAEALATERAEKRRARAAERLPGAMTADQILKAREVDEAKEAKVETTKVEAKEQSNEEKEEIGADKDKDEKEDSGLAYLEEPNPKPDSKDANPEPKSDSKDKPALSVSTAVPASTLSPPSSSKSPAASRSSLDSKFETKAPLRRRNSPTSSPVSPALSRGGSISPTISRGVSPNPITNEQEELADENEDEDKPANVPKRPQRRNASKRGRGSAKVARGRGSYV</sequence>
<evidence type="ECO:0000313" key="3">
    <source>
        <dbReference type="EMBL" id="BEI94814.1"/>
    </source>
</evidence>
<feature type="compositionally biased region" description="Low complexity" evidence="2">
    <location>
        <begin position="200"/>
        <end position="211"/>
    </location>
</feature>